<proteinExistence type="predicted"/>
<dbReference type="InterPro" id="IPR011008">
    <property type="entry name" value="Dimeric_a/b-barrel"/>
</dbReference>
<dbReference type="Gene3D" id="3.30.70.100">
    <property type="match status" value="1"/>
</dbReference>
<keyword evidence="3" id="KW-1185">Reference proteome</keyword>
<dbReference type="InterPro" id="IPR007138">
    <property type="entry name" value="ABM_dom"/>
</dbReference>
<dbReference type="SUPFAM" id="SSF54909">
    <property type="entry name" value="Dimeric alpha+beta barrel"/>
    <property type="match status" value="1"/>
</dbReference>
<dbReference type="AlphaFoldDB" id="A0AAD7UJ30"/>
<evidence type="ECO:0000259" key="1">
    <source>
        <dbReference type="PROSITE" id="PS51725"/>
    </source>
</evidence>
<dbReference type="Pfam" id="PF03992">
    <property type="entry name" value="ABM"/>
    <property type="match status" value="1"/>
</dbReference>
<evidence type="ECO:0000313" key="2">
    <source>
        <dbReference type="EMBL" id="KAJ8606098.1"/>
    </source>
</evidence>
<feature type="domain" description="ABM" evidence="1">
    <location>
        <begin position="34"/>
        <end position="124"/>
    </location>
</feature>
<organism evidence="2 3">
    <name type="scientific">Chrysophaeum taylorii</name>
    <dbReference type="NCBI Taxonomy" id="2483200"/>
    <lineage>
        <taxon>Eukaryota</taxon>
        <taxon>Sar</taxon>
        <taxon>Stramenopiles</taxon>
        <taxon>Ochrophyta</taxon>
        <taxon>Pelagophyceae</taxon>
        <taxon>Pelagomonadales</taxon>
        <taxon>Pelagomonadaceae</taxon>
        <taxon>Chrysophaeum</taxon>
    </lineage>
</organism>
<evidence type="ECO:0000313" key="3">
    <source>
        <dbReference type="Proteomes" id="UP001230188"/>
    </source>
</evidence>
<reference evidence="2" key="1">
    <citation type="submission" date="2023-01" db="EMBL/GenBank/DDBJ databases">
        <title>Metagenome sequencing of chrysophaentin producing Chrysophaeum taylorii.</title>
        <authorList>
            <person name="Davison J."/>
            <person name="Bewley C."/>
        </authorList>
    </citation>
    <scope>NUCLEOTIDE SEQUENCE</scope>
    <source>
        <strain evidence="2">NIES-1699</strain>
    </source>
</reference>
<name>A0AAD7UJ30_9STRA</name>
<dbReference type="Proteomes" id="UP001230188">
    <property type="component" value="Unassembled WGS sequence"/>
</dbReference>
<dbReference type="PROSITE" id="PS51725">
    <property type="entry name" value="ABM"/>
    <property type="match status" value="1"/>
</dbReference>
<gene>
    <name evidence="2" type="ORF">CTAYLR_010810</name>
</gene>
<sequence length="130" mass="14774">MLDEFFSPESKVLEITKSRSLDEDAVEISVGDTLTHLAEFRMTPANQPEMVRRTSEALDTAMEVAPGLLSATFHRSVDGTRMYNYGQWTSEDAFKNLEKQPGFGKEAPYWEGLARNEFHLYRVVHVLSSD</sequence>
<comment type="caution">
    <text evidence="2">The sequence shown here is derived from an EMBL/GenBank/DDBJ whole genome shotgun (WGS) entry which is preliminary data.</text>
</comment>
<dbReference type="EMBL" id="JAQMWT010000296">
    <property type="protein sequence ID" value="KAJ8606098.1"/>
    <property type="molecule type" value="Genomic_DNA"/>
</dbReference>
<accession>A0AAD7UJ30</accession>
<protein>
    <recommendedName>
        <fullName evidence="1">ABM domain-containing protein</fullName>
    </recommendedName>
</protein>